<name>A0AB39XNV2_9BRAD</name>
<dbReference type="RefSeq" id="WP_369723653.1">
    <property type="nucleotide sequence ID" value="NZ_CP165734.1"/>
</dbReference>
<gene>
    <name evidence="1" type="ORF">AB8Z38_06725</name>
</gene>
<protein>
    <submittedName>
        <fullName evidence="1">Uncharacterized protein</fullName>
    </submittedName>
</protein>
<accession>A0AB39XNV2</accession>
<proteinExistence type="predicted"/>
<reference evidence="1" key="1">
    <citation type="submission" date="2024-08" db="EMBL/GenBank/DDBJ databases">
        <authorList>
            <person name="Chaddad Z."/>
            <person name="Lamrabet M."/>
            <person name="Bouhnik O."/>
            <person name="Alami S."/>
            <person name="Wipf D."/>
            <person name="Courty P.E."/>
            <person name="Missbah El Idrissi M."/>
        </authorList>
    </citation>
    <scope>NUCLEOTIDE SEQUENCE</scope>
    <source>
        <strain evidence="1">LLZ17</strain>
    </source>
</reference>
<dbReference type="EMBL" id="CP165734">
    <property type="protein sequence ID" value="XDV59116.1"/>
    <property type="molecule type" value="Genomic_DNA"/>
</dbReference>
<sequence length="65" mass="7348">MSEHFGLLAYIAEAAEIQQQLGCSSDEAFEIQRHLAAEREAEREKAEQYEQAAAESNVIPFRAKH</sequence>
<dbReference type="AlphaFoldDB" id="A0AB39XNV2"/>
<evidence type="ECO:0000313" key="1">
    <source>
        <dbReference type="EMBL" id="XDV59116.1"/>
    </source>
</evidence>
<organism evidence="1">
    <name type="scientific">Bradyrhizobium sp. LLZ17</name>
    <dbReference type="NCBI Taxonomy" id="3239388"/>
    <lineage>
        <taxon>Bacteria</taxon>
        <taxon>Pseudomonadati</taxon>
        <taxon>Pseudomonadota</taxon>
        <taxon>Alphaproteobacteria</taxon>
        <taxon>Hyphomicrobiales</taxon>
        <taxon>Nitrobacteraceae</taxon>
        <taxon>Bradyrhizobium</taxon>
    </lineage>
</organism>